<keyword evidence="3" id="KW-1185">Reference proteome</keyword>
<accession>A0A0D5NFJ8</accession>
<evidence type="ECO:0000256" key="1">
    <source>
        <dbReference type="SAM" id="MobiDB-lite"/>
    </source>
</evidence>
<sequence>MIPHPSQKKSRPLNTAGIIIACPSQGKVELRALGSGKGGIVLEKRQRSPKGFLQESHFGSIRFVPGFRPQSRFKSKKSGDNSDRKNDPPVQRALNHRQ</sequence>
<gene>
    <name evidence="2" type="ORF">VN24_02770</name>
</gene>
<dbReference type="PATRIC" id="fig|1126833.4.peg.614"/>
<proteinExistence type="predicted"/>
<evidence type="ECO:0000313" key="2">
    <source>
        <dbReference type="EMBL" id="AJY73747.1"/>
    </source>
</evidence>
<dbReference type="HOGENOM" id="CLU_2331063_0_0_9"/>
<reference evidence="2 3" key="1">
    <citation type="journal article" date="2015" name="J. Biotechnol.">
        <title>Complete genome sequence of Paenibacillus beijingensis 7188(T) (=DSM 24997(T)), a novel rhizobacterium from jujube garden soil.</title>
        <authorList>
            <person name="Kwak Y."/>
            <person name="Shin J.H."/>
        </authorList>
    </citation>
    <scope>NUCLEOTIDE SEQUENCE [LARGE SCALE GENOMIC DNA]</scope>
    <source>
        <strain evidence="2 3">DSM 24997</strain>
    </source>
</reference>
<protein>
    <submittedName>
        <fullName evidence="2">Uncharacterized protein</fullName>
    </submittedName>
</protein>
<dbReference type="STRING" id="1126833.VN24_02770"/>
<feature type="region of interest" description="Disordered" evidence="1">
    <location>
        <begin position="64"/>
        <end position="98"/>
    </location>
</feature>
<organism evidence="2 3">
    <name type="scientific">Paenibacillus beijingensis</name>
    <dbReference type="NCBI Taxonomy" id="1126833"/>
    <lineage>
        <taxon>Bacteria</taxon>
        <taxon>Bacillati</taxon>
        <taxon>Bacillota</taxon>
        <taxon>Bacilli</taxon>
        <taxon>Bacillales</taxon>
        <taxon>Paenibacillaceae</taxon>
        <taxon>Paenibacillus</taxon>
    </lineage>
</organism>
<feature type="compositionally biased region" description="Basic and acidic residues" evidence="1">
    <location>
        <begin position="77"/>
        <end position="87"/>
    </location>
</feature>
<dbReference type="EMBL" id="CP011058">
    <property type="protein sequence ID" value="AJY73747.1"/>
    <property type="molecule type" value="Genomic_DNA"/>
</dbReference>
<dbReference type="KEGG" id="pbj:VN24_02770"/>
<reference evidence="3" key="2">
    <citation type="submission" date="2015-03" db="EMBL/GenBank/DDBJ databases">
        <title>Genome sequence of Paenibacillus beijingensis strain DSM 24997T.</title>
        <authorList>
            <person name="Kwak Y."/>
            <person name="Shin J.-H."/>
        </authorList>
    </citation>
    <scope>NUCLEOTIDE SEQUENCE [LARGE SCALE GENOMIC DNA]</scope>
    <source>
        <strain evidence="3">DSM 24997</strain>
    </source>
</reference>
<dbReference type="AlphaFoldDB" id="A0A0D5NFJ8"/>
<dbReference type="Proteomes" id="UP000032633">
    <property type="component" value="Chromosome"/>
</dbReference>
<evidence type="ECO:0000313" key="3">
    <source>
        <dbReference type="Proteomes" id="UP000032633"/>
    </source>
</evidence>
<name>A0A0D5NFJ8_9BACL</name>